<dbReference type="Pfam" id="PF22780">
    <property type="entry name" value="HI0933_like_1st"/>
    <property type="match status" value="1"/>
</dbReference>
<keyword evidence="3" id="KW-0274">FAD</keyword>
<dbReference type="InterPro" id="IPR055178">
    <property type="entry name" value="RsdA/BaiN/AoA(So)-like_dom"/>
</dbReference>
<dbReference type="SUPFAM" id="SSF51905">
    <property type="entry name" value="FAD/NAD(P)-binding domain"/>
    <property type="match status" value="1"/>
</dbReference>
<keyword evidence="7" id="KW-1185">Reference proteome</keyword>
<evidence type="ECO:0000313" key="7">
    <source>
        <dbReference type="Proteomes" id="UP000469523"/>
    </source>
</evidence>
<gene>
    <name evidence="6" type="ORF">FYJ83_05440</name>
</gene>
<evidence type="ECO:0000259" key="4">
    <source>
        <dbReference type="Pfam" id="PF03486"/>
    </source>
</evidence>
<dbReference type="NCBIfam" id="TIGR00275">
    <property type="entry name" value="aminoacetone oxidase family FAD-binding enzyme"/>
    <property type="match status" value="1"/>
</dbReference>
<keyword evidence="2" id="KW-0285">Flavoprotein</keyword>
<dbReference type="Proteomes" id="UP000469523">
    <property type="component" value="Unassembled WGS sequence"/>
</dbReference>
<proteinExistence type="predicted"/>
<evidence type="ECO:0000313" key="6">
    <source>
        <dbReference type="EMBL" id="MSU00909.1"/>
    </source>
</evidence>
<reference evidence="6 7" key="1">
    <citation type="submission" date="2019-09" db="EMBL/GenBank/DDBJ databases">
        <title>In-depth cultivation of the pig gut microbiome towards novel bacterial diversity and tailored functional studies.</title>
        <authorList>
            <person name="Wylensek D."/>
            <person name="Hitch T.C.A."/>
            <person name="Clavel T."/>
        </authorList>
    </citation>
    <scope>NUCLEOTIDE SEQUENCE [LARGE SCALE GENOMIC DNA]</scope>
    <source>
        <strain evidence="6 7">WCA3-693-APC-4?</strain>
    </source>
</reference>
<dbReference type="Pfam" id="PF03486">
    <property type="entry name" value="HI0933_like"/>
    <property type="match status" value="1"/>
</dbReference>
<protein>
    <submittedName>
        <fullName evidence="6">NAD(P)/FAD-dependent oxidoreductase</fullName>
    </submittedName>
</protein>
<comment type="cofactor">
    <cofactor evidence="1">
        <name>FAD</name>
        <dbReference type="ChEBI" id="CHEBI:57692"/>
    </cofactor>
</comment>
<dbReference type="InterPro" id="IPR036188">
    <property type="entry name" value="FAD/NAD-bd_sf"/>
</dbReference>
<dbReference type="InterPro" id="IPR023166">
    <property type="entry name" value="BaiN-like_dom_sf"/>
</dbReference>
<dbReference type="PRINTS" id="PR00411">
    <property type="entry name" value="PNDRDTASEI"/>
</dbReference>
<evidence type="ECO:0000256" key="3">
    <source>
        <dbReference type="ARBA" id="ARBA00022827"/>
    </source>
</evidence>
<dbReference type="InterPro" id="IPR057661">
    <property type="entry name" value="RsdA/BaiN/AoA(So)_Rossmann"/>
</dbReference>
<dbReference type="Gene3D" id="2.40.30.10">
    <property type="entry name" value="Translation factors"/>
    <property type="match status" value="1"/>
</dbReference>
<feature type="domain" description="RsdA/BaiN/AoA(So)-like Rossmann fold-like" evidence="4">
    <location>
        <begin position="4"/>
        <end position="403"/>
    </location>
</feature>
<dbReference type="EMBL" id="VUNQ01000008">
    <property type="protein sequence ID" value="MSU00909.1"/>
    <property type="molecule type" value="Genomic_DNA"/>
</dbReference>
<feature type="domain" description="RsdA/BaiN/AoA(So)-like insert" evidence="5">
    <location>
        <begin position="189"/>
        <end position="349"/>
    </location>
</feature>
<dbReference type="PANTHER" id="PTHR42887">
    <property type="entry name" value="OS12G0638800 PROTEIN"/>
    <property type="match status" value="1"/>
</dbReference>
<evidence type="ECO:0000256" key="1">
    <source>
        <dbReference type="ARBA" id="ARBA00001974"/>
    </source>
</evidence>
<dbReference type="PRINTS" id="PR00368">
    <property type="entry name" value="FADPNR"/>
</dbReference>
<dbReference type="AlphaFoldDB" id="A0A6N7XFY5"/>
<evidence type="ECO:0000259" key="5">
    <source>
        <dbReference type="Pfam" id="PF22780"/>
    </source>
</evidence>
<evidence type="ECO:0000256" key="2">
    <source>
        <dbReference type="ARBA" id="ARBA00022630"/>
    </source>
</evidence>
<dbReference type="Gene3D" id="1.10.8.260">
    <property type="entry name" value="HI0933 insert domain-like"/>
    <property type="match status" value="1"/>
</dbReference>
<dbReference type="PANTHER" id="PTHR42887:SF2">
    <property type="entry name" value="OS12G0638800 PROTEIN"/>
    <property type="match status" value="1"/>
</dbReference>
<accession>A0A6N7XFY5</accession>
<comment type="caution">
    <text evidence="6">The sequence shown here is derived from an EMBL/GenBank/DDBJ whole genome shotgun (WGS) entry which is preliminary data.</text>
</comment>
<dbReference type="SUPFAM" id="SSF160996">
    <property type="entry name" value="HI0933 insert domain-like"/>
    <property type="match status" value="1"/>
</dbReference>
<organism evidence="6 7">
    <name type="scientific">Tissierella pigra</name>
    <dbReference type="NCBI Taxonomy" id="2607614"/>
    <lineage>
        <taxon>Bacteria</taxon>
        <taxon>Bacillati</taxon>
        <taxon>Bacillota</taxon>
        <taxon>Tissierellia</taxon>
        <taxon>Tissierellales</taxon>
        <taxon>Tissierellaceae</taxon>
        <taxon>Tissierella</taxon>
    </lineage>
</organism>
<dbReference type="RefSeq" id="WP_154439329.1">
    <property type="nucleotide sequence ID" value="NZ_JAHLPJ010000001.1"/>
</dbReference>
<sequence>MSNRIIVIGGGAAGMMAALAAKEHGSEVLILERNDRVGKKLLATGNGRCNYTNINLNINNYHGNNPKFSYVGLSEFNVDKTIEFFEKLGITPAIEENGKVFPLSFQASSVLDVLRYEIEDRGIELITEAQVSEIKRKNGFSVILKDKTTFIGDKVIIATGGMALPSSGSDGSGYTICKKLGHTITDIFPGLVQLKLESNFLRSLDGVKFFGIAGIYIDNKLVLEDKGDILFTSYGISGPPVLQLSRIALDYLNKGKNVELKVSIIHTKTEEELFEYLLNRFSFMPKKAIEAGLIGLINKRLIIPILKEINIDKEKVISSLSKEEIRKLTNILISWKFKVVGSQSWGNAQITAGGVNTDEVDNKTMESKIVKGIYIVGELLDIDGDCGGFNLQWAWSSGYIAGSNAARN</sequence>
<dbReference type="Gene3D" id="3.50.50.60">
    <property type="entry name" value="FAD/NAD(P)-binding domain"/>
    <property type="match status" value="1"/>
</dbReference>
<dbReference type="InterPro" id="IPR004792">
    <property type="entry name" value="BaiN-like"/>
</dbReference>
<name>A0A6N7XFY5_9FIRM</name>